<dbReference type="SFLD" id="SFLDS00003">
    <property type="entry name" value="Haloacid_Dehalogenase"/>
    <property type="match status" value="1"/>
</dbReference>
<dbReference type="Pfam" id="PF08282">
    <property type="entry name" value="Hydrolase_3"/>
    <property type="match status" value="1"/>
</dbReference>
<dbReference type="OrthoDB" id="7847955at2"/>
<dbReference type="KEGG" id="oca:OCAR_5065"/>
<dbReference type="PROSITE" id="PS01228">
    <property type="entry name" value="COF_1"/>
    <property type="match status" value="1"/>
</dbReference>
<dbReference type="InterPro" id="IPR006379">
    <property type="entry name" value="HAD-SF_hydro_IIB"/>
</dbReference>
<evidence type="ECO:0000313" key="2">
    <source>
        <dbReference type="Proteomes" id="UP000007730"/>
    </source>
</evidence>
<dbReference type="Gene3D" id="3.40.50.1000">
    <property type="entry name" value="HAD superfamily/HAD-like"/>
    <property type="match status" value="1"/>
</dbReference>
<dbReference type="SFLD" id="SFLDG01140">
    <property type="entry name" value="C2.B:_Phosphomannomutase_and_P"/>
    <property type="match status" value="1"/>
</dbReference>
<proteinExistence type="predicted"/>
<dbReference type="NCBIfam" id="TIGR00099">
    <property type="entry name" value="Cof-subfamily"/>
    <property type="match status" value="1"/>
</dbReference>
<dbReference type="NCBIfam" id="TIGR01484">
    <property type="entry name" value="HAD-SF-IIB"/>
    <property type="match status" value="1"/>
</dbReference>
<name>B6JBY4_AFIC5</name>
<keyword evidence="1" id="KW-0378">Hydrolase</keyword>
<dbReference type="PANTHER" id="PTHR10000:SF8">
    <property type="entry name" value="HAD SUPERFAMILY HYDROLASE-LIKE, TYPE 3"/>
    <property type="match status" value="1"/>
</dbReference>
<dbReference type="SUPFAM" id="SSF56784">
    <property type="entry name" value="HAD-like"/>
    <property type="match status" value="1"/>
</dbReference>
<keyword evidence="2" id="KW-1185">Reference proteome</keyword>
<dbReference type="InterPro" id="IPR036412">
    <property type="entry name" value="HAD-like_sf"/>
</dbReference>
<protein>
    <submittedName>
        <fullName evidence="1">Putative hydrolase</fullName>
    </submittedName>
</protein>
<dbReference type="GO" id="GO:0016791">
    <property type="term" value="F:phosphatase activity"/>
    <property type="evidence" value="ECO:0007669"/>
    <property type="project" value="UniProtKB-ARBA"/>
</dbReference>
<dbReference type="AlphaFoldDB" id="B6JBY4"/>
<dbReference type="InterPro" id="IPR023214">
    <property type="entry name" value="HAD_sf"/>
</dbReference>
<dbReference type="PANTHER" id="PTHR10000">
    <property type="entry name" value="PHOSPHOSERINE PHOSPHATASE"/>
    <property type="match status" value="1"/>
</dbReference>
<evidence type="ECO:0000313" key="1">
    <source>
        <dbReference type="EMBL" id="AEI07587.1"/>
    </source>
</evidence>
<dbReference type="InterPro" id="IPR000150">
    <property type="entry name" value="Cof"/>
</dbReference>
<organism evidence="1 2">
    <name type="scientific">Afipia carboxidovorans (strain ATCC 49405 / DSM 1227 / KCTC 32145 / OM5)</name>
    <name type="common">Oligotropha carboxidovorans</name>
    <dbReference type="NCBI Taxonomy" id="504832"/>
    <lineage>
        <taxon>Bacteria</taxon>
        <taxon>Pseudomonadati</taxon>
        <taxon>Pseudomonadota</taxon>
        <taxon>Alphaproteobacteria</taxon>
        <taxon>Hyphomicrobiales</taxon>
        <taxon>Nitrobacteraceae</taxon>
        <taxon>Afipia</taxon>
    </lineage>
</organism>
<accession>B6JBY4</accession>
<dbReference type="CDD" id="cd07516">
    <property type="entry name" value="HAD_Pase"/>
    <property type="match status" value="1"/>
</dbReference>
<dbReference type="Proteomes" id="UP000007730">
    <property type="component" value="Chromosome"/>
</dbReference>
<dbReference type="KEGG" id="ocg:OCA5_c28960"/>
<dbReference type="HOGENOM" id="CLU_044146_0_2_5"/>
<dbReference type="STRING" id="504832.OCA5_c28960"/>
<dbReference type="PATRIC" id="fig|504832.7.peg.3056"/>
<dbReference type="eggNOG" id="COG0561">
    <property type="taxonomic scope" value="Bacteria"/>
</dbReference>
<dbReference type="GO" id="GO:0005829">
    <property type="term" value="C:cytosol"/>
    <property type="evidence" value="ECO:0007669"/>
    <property type="project" value="TreeGrafter"/>
</dbReference>
<dbReference type="EMBL" id="CP002826">
    <property type="protein sequence ID" value="AEI07587.1"/>
    <property type="molecule type" value="Genomic_DNA"/>
</dbReference>
<gene>
    <name evidence="1" type="ordered locus">OCA5_c28960</name>
</gene>
<sequence>MTSIRLVVSDVDGTLLNPDKQLTPAAIAAVHRLHAHGVAFTAVSSRPPFGMRMLMAPLKLMLPLGAFNGSMMFEPGGATLENHTIPHDAVNVAIELLTARGIDVWLFTTERWIIRRSDGPYIERERRAIAFEPDVVDTGAPLPENICKVVGVSDDFELLAACEPEMKAALGKAAHVTRSQNYYLDVTAPGVDKGTFVEAIASRLEIPLKDVATIGDMVNDLPMFLKSGVSFAMGNAGDAVKSRATYTTASNAEDGFAKAMDRILELA</sequence>
<dbReference type="Gene3D" id="3.30.1240.10">
    <property type="match status" value="1"/>
</dbReference>
<reference evidence="1 2" key="1">
    <citation type="journal article" date="2011" name="J. Bacteriol.">
        <title>Complete genome sequences of the chemolithoautotrophic Oligotropha carboxidovorans strains OM4 and OM5.</title>
        <authorList>
            <person name="Volland S."/>
            <person name="Rachinger M."/>
            <person name="Strittmatter A."/>
            <person name="Daniel R."/>
            <person name="Gottschalk G."/>
            <person name="Meyer O."/>
        </authorList>
    </citation>
    <scope>NUCLEOTIDE SEQUENCE [LARGE SCALE GENOMIC DNA]</scope>
    <source>
        <strain evidence="2">ATCC 49405 / DSM 1227 / KCTC 32145 / OM5</strain>
    </source>
</reference>
<dbReference type="RefSeq" id="WP_012562230.1">
    <property type="nucleotide sequence ID" value="NC_011386.1"/>
</dbReference>
<dbReference type="GO" id="GO:0000287">
    <property type="term" value="F:magnesium ion binding"/>
    <property type="evidence" value="ECO:0007669"/>
    <property type="project" value="TreeGrafter"/>
</dbReference>